<feature type="transmembrane region" description="Helical" evidence="7">
    <location>
        <begin position="254"/>
        <end position="279"/>
    </location>
</feature>
<comment type="subcellular location">
    <subcellularLocation>
        <location evidence="1">Membrane</location>
        <topology evidence="1">Multi-pass membrane protein</topology>
    </subcellularLocation>
</comment>
<dbReference type="InterPro" id="IPR013057">
    <property type="entry name" value="AA_transpt_TM"/>
</dbReference>
<feature type="compositionally biased region" description="Polar residues" evidence="6">
    <location>
        <begin position="21"/>
        <end position="33"/>
    </location>
</feature>
<evidence type="ECO:0000256" key="5">
    <source>
        <dbReference type="ARBA" id="ARBA00023136"/>
    </source>
</evidence>
<name>A0A9P6RB23_9FUNG</name>
<feature type="transmembrane region" description="Helical" evidence="7">
    <location>
        <begin position="398"/>
        <end position="421"/>
    </location>
</feature>
<dbReference type="Proteomes" id="UP000823405">
    <property type="component" value="Unassembled WGS sequence"/>
</dbReference>
<evidence type="ECO:0000256" key="6">
    <source>
        <dbReference type="SAM" id="MobiDB-lite"/>
    </source>
</evidence>
<dbReference type="Pfam" id="PF01490">
    <property type="entry name" value="Aa_trans"/>
    <property type="match status" value="1"/>
</dbReference>
<dbReference type="PANTHER" id="PTHR22950:SF666">
    <property type="entry name" value="VACUOLAR AMINO ACID TRANSPORTER 4"/>
    <property type="match status" value="1"/>
</dbReference>
<gene>
    <name evidence="9" type="primary">AVT3_3</name>
    <name evidence="9" type="ORF">BGZ97_008875</name>
</gene>
<proteinExistence type="inferred from homology"/>
<sequence length="586" mass="63689">MSAPQENPNGVHYSQEAIEQHIQQKQQRGRSQFPSSNPNSRPGSRPSSRPNSRPSSRAPSRPVSWLVQTNSEYANMFENYGGNNSNNHHGHQPGMSEMEEGRMSKNESTPASRPQSIKAAANPSAYIVPSNEKMAIPGSTRPAQKGYPGEATLIKEDIMPDSSSGSSSSEEMDSSAPRGTVTPLKASFLLGKAFVGTGVLFLPKAFKNGGILFSCLTIAFVATICCIAFLMLVKVRLVIRESFQDIGLVLYGKWARLAVLVSVFLSQVGFCCAYLIFVAENVDAIVQTFTKCTFHGIEEKVYIFIPLAILIPLVLIRKMEILSLPSMLANFFIIFGIIYLWYYSIHHIAVEGPGPNIELFNKNDFALLIGTIVFSFEGIGLVIPITESMAEPEKFPKVLAITTTIVALIFGSVGALCYAAFGDNIQTIVVLNLPVTSGWTITIQILYSLAIILSVPLMLSPASKILEMACFPTRSGGVERKVKMSKNAIRITLVCACAVISYVVGGPNLDKFVSFVGSVACMPLCFIFPAMFHYKACAKTTRAKVLDIILGVVGIGAMAFTLYITVRGWIEVSAPDAVLDRCAAFK</sequence>
<feature type="transmembrane region" description="Helical" evidence="7">
    <location>
        <begin position="365"/>
        <end position="386"/>
    </location>
</feature>
<feature type="transmembrane region" description="Helical" evidence="7">
    <location>
        <begin position="328"/>
        <end position="345"/>
    </location>
</feature>
<reference evidence="9" key="1">
    <citation type="journal article" date="2020" name="Fungal Divers.">
        <title>Resolving the Mortierellaceae phylogeny through synthesis of multi-gene phylogenetics and phylogenomics.</title>
        <authorList>
            <person name="Vandepol N."/>
            <person name="Liber J."/>
            <person name="Desiro A."/>
            <person name="Na H."/>
            <person name="Kennedy M."/>
            <person name="Barry K."/>
            <person name="Grigoriev I.V."/>
            <person name="Miller A.N."/>
            <person name="O'Donnell K."/>
            <person name="Stajich J.E."/>
            <person name="Bonito G."/>
        </authorList>
    </citation>
    <scope>NUCLEOTIDE SEQUENCE</scope>
    <source>
        <strain evidence="9">NVP60</strain>
    </source>
</reference>
<keyword evidence="4 7" id="KW-1133">Transmembrane helix</keyword>
<feature type="transmembrane region" description="Helical" evidence="7">
    <location>
        <begin position="299"/>
        <end position="316"/>
    </location>
</feature>
<evidence type="ECO:0000256" key="7">
    <source>
        <dbReference type="SAM" id="Phobius"/>
    </source>
</evidence>
<keyword evidence="5 7" id="KW-0472">Membrane</keyword>
<protein>
    <submittedName>
        <fullName evidence="9">Neutral amino acid transporter</fullName>
    </submittedName>
</protein>
<feature type="region of interest" description="Disordered" evidence="6">
    <location>
        <begin position="1"/>
        <end position="120"/>
    </location>
</feature>
<dbReference type="PANTHER" id="PTHR22950">
    <property type="entry name" value="AMINO ACID TRANSPORTER"/>
    <property type="match status" value="1"/>
</dbReference>
<dbReference type="OrthoDB" id="1684102at2759"/>
<evidence type="ECO:0000256" key="1">
    <source>
        <dbReference type="ARBA" id="ARBA00004141"/>
    </source>
</evidence>
<dbReference type="EMBL" id="JAAAIN010000413">
    <property type="protein sequence ID" value="KAG0314855.1"/>
    <property type="molecule type" value="Genomic_DNA"/>
</dbReference>
<evidence type="ECO:0000313" key="9">
    <source>
        <dbReference type="EMBL" id="KAG0314855.1"/>
    </source>
</evidence>
<evidence type="ECO:0000256" key="2">
    <source>
        <dbReference type="ARBA" id="ARBA00008066"/>
    </source>
</evidence>
<keyword evidence="3 7" id="KW-0812">Transmembrane</keyword>
<feature type="domain" description="Amino acid transporter transmembrane" evidence="8">
    <location>
        <begin position="180"/>
        <end position="566"/>
    </location>
</feature>
<evidence type="ECO:0000313" key="10">
    <source>
        <dbReference type="Proteomes" id="UP000823405"/>
    </source>
</evidence>
<evidence type="ECO:0000256" key="3">
    <source>
        <dbReference type="ARBA" id="ARBA00022692"/>
    </source>
</evidence>
<feature type="compositionally biased region" description="Low complexity" evidence="6">
    <location>
        <begin position="34"/>
        <end position="64"/>
    </location>
</feature>
<evidence type="ECO:0000259" key="8">
    <source>
        <dbReference type="Pfam" id="PF01490"/>
    </source>
</evidence>
<feature type="transmembrane region" description="Helical" evidence="7">
    <location>
        <begin position="512"/>
        <end position="533"/>
    </location>
</feature>
<feature type="transmembrane region" description="Helical" evidence="7">
    <location>
        <begin position="211"/>
        <end position="233"/>
    </location>
</feature>
<feature type="transmembrane region" description="Helical" evidence="7">
    <location>
        <begin position="441"/>
        <end position="459"/>
    </location>
</feature>
<organism evidence="9 10">
    <name type="scientific">Linnemannia gamsii</name>
    <dbReference type="NCBI Taxonomy" id="64522"/>
    <lineage>
        <taxon>Eukaryota</taxon>
        <taxon>Fungi</taxon>
        <taxon>Fungi incertae sedis</taxon>
        <taxon>Mucoromycota</taxon>
        <taxon>Mortierellomycotina</taxon>
        <taxon>Mortierellomycetes</taxon>
        <taxon>Mortierellales</taxon>
        <taxon>Mortierellaceae</taxon>
        <taxon>Linnemannia</taxon>
    </lineage>
</organism>
<accession>A0A9P6RB23</accession>
<keyword evidence="10" id="KW-1185">Reference proteome</keyword>
<feature type="transmembrane region" description="Helical" evidence="7">
    <location>
        <begin position="545"/>
        <end position="566"/>
    </location>
</feature>
<feature type="compositionally biased region" description="Polar residues" evidence="6">
    <location>
        <begin position="106"/>
        <end position="115"/>
    </location>
</feature>
<evidence type="ECO:0000256" key="4">
    <source>
        <dbReference type="ARBA" id="ARBA00022989"/>
    </source>
</evidence>
<feature type="transmembrane region" description="Helical" evidence="7">
    <location>
        <begin position="488"/>
        <end position="506"/>
    </location>
</feature>
<dbReference type="GO" id="GO:0005774">
    <property type="term" value="C:vacuolar membrane"/>
    <property type="evidence" value="ECO:0007669"/>
    <property type="project" value="TreeGrafter"/>
</dbReference>
<feature type="region of interest" description="Disordered" evidence="6">
    <location>
        <begin position="153"/>
        <end position="178"/>
    </location>
</feature>
<comment type="similarity">
    <text evidence="2">Belongs to the amino acid/polyamine transporter 2 family.</text>
</comment>
<dbReference type="AlphaFoldDB" id="A0A9P6RB23"/>
<comment type="caution">
    <text evidence="9">The sequence shown here is derived from an EMBL/GenBank/DDBJ whole genome shotgun (WGS) entry which is preliminary data.</text>
</comment>
<dbReference type="GO" id="GO:0015179">
    <property type="term" value="F:L-amino acid transmembrane transporter activity"/>
    <property type="evidence" value="ECO:0007669"/>
    <property type="project" value="TreeGrafter"/>
</dbReference>